<protein>
    <submittedName>
        <fullName evidence="1">Uncharacterized protein</fullName>
    </submittedName>
</protein>
<dbReference type="Pfam" id="PF00560">
    <property type="entry name" value="LRR_1"/>
    <property type="match status" value="1"/>
</dbReference>
<accession>A0A453NCZ6</accession>
<dbReference type="Gene3D" id="3.80.10.10">
    <property type="entry name" value="Ribonuclease Inhibitor"/>
    <property type="match status" value="1"/>
</dbReference>
<reference evidence="2" key="1">
    <citation type="journal article" date="2014" name="Science">
        <title>Ancient hybridizations among the ancestral genomes of bread wheat.</title>
        <authorList>
            <consortium name="International Wheat Genome Sequencing Consortium,"/>
            <person name="Marcussen T."/>
            <person name="Sandve S.R."/>
            <person name="Heier L."/>
            <person name="Spannagl M."/>
            <person name="Pfeifer M."/>
            <person name="Jakobsen K.S."/>
            <person name="Wulff B.B."/>
            <person name="Steuernagel B."/>
            <person name="Mayer K.F."/>
            <person name="Olsen O.A."/>
        </authorList>
    </citation>
    <scope>NUCLEOTIDE SEQUENCE [LARGE SCALE GENOMIC DNA]</scope>
    <source>
        <strain evidence="2">cv. AL8/78</strain>
    </source>
</reference>
<dbReference type="InterPro" id="IPR001611">
    <property type="entry name" value="Leu-rich_rpt"/>
</dbReference>
<dbReference type="Proteomes" id="UP000015105">
    <property type="component" value="Chromosome 6D"/>
</dbReference>
<dbReference type="InterPro" id="IPR032675">
    <property type="entry name" value="LRR_dom_sf"/>
</dbReference>
<dbReference type="Gramene" id="AET6Gv20329500.1">
    <property type="protein sequence ID" value="AET6Gv20329500.1"/>
    <property type="gene ID" value="AET6Gv20329500"/>
</dbReference>
<proteinExistence type="predicted"/>
<reference evidence="2" key="2">
    <citation type="journal article" date="2017" name="Nat. Plants">
        <title>The Aegilops tauschii genome reveals multiple impacts of transposons.</title>
        <authorList>
            <person name="Zhao G."/>
            <person name="Zou C."/>
            <person name="Li K."/>
            <person name="Wang K."/>
            <person name="Li T."/>
            <person name="Gao L."/>
            <person name="Zhang X."/>
            <person name="Wang H."/>
            <person name="Yang Z."/>
            <person name="Liu X."/>
            <person name="Jiang W."/>
            <person name="Mao L."/>
            <person name="Kong X."/>
            <person name="Jiao Y."/>
            <person name="Jia J."/>
        </authorList>
    </citation>
    <scope>NUCLEOTIDE SEQUENCE [LARGE SCALE GENOMIC DNA]</scope>
    <source>
        <strain evidence="2">cv. AL8/78</strain>
    </source>
</reference>
<organism evidence="1 2">
    <name type="scientific">Aegilops tauschii subsp. strangulata</name>
    <name type="common">Goatgrass</name>
    <dbReference type="NCBI Taxonomy" id="200361"/>
    <lineage>
        <taxon>Eukaryota</taxon>
        <taxon>Viridiplantae</taxon>
        <taxon>Streptophyta</taxon>
        <taxon>Embryophyta</taxon>
        <taxon>Tracheophyta</taxon>
        <taxon>Spermatophyta</taxon>
        <taxon>Magnoliopsida</taxon>
        <taxon>Liliopsida</taxon>
        <taxon>Poales</taxon>
        <taxon>Poaceae</taxon>
        <taxon>BOP clade</taxon>
        <taxon>Pooideae</taxon>
        <taxon>Triticodae</taxon>
        <taxon>Triticeae</taxon>
        <taxon>Triticinae</taxon>
        <taxon>Aegilops</taxon>
    </lineage>
</organism>
<dbReference type="STRING" id="200361.A0A453NCZ6"/>
<evidence type="ECO:0000313" key="2">
    <source>
        <dbReference type="Proteomes" id="UP000015105"/>
    </source>
</evidence>
<reference evidence="1" key="3">
    <citation type="journal article" date="2017" name="Nature">
        <title>Genome sequence of the progenitor of the wheat D genome Aegilops tauschii.</title>
        <authorList>
            <person name="Luo M.C."/>
            <person name="Gu Y.Q."/>
            <person name="Puiu D."/>
            <person name="Wang H."/>
            <person name="Twardziok S.O."/>
            <person name="Deal K.R."/>
            <person name="Huo N."/>
            <person name="Zhu T."/>
            <person name="Wang L."/>
            <person name="Wang Y."/>
            <person name="McGuire P.E."/>
            <person name="Liu S."/>
            <person name="Long H."/>
            <person name="Ramasamy R.K."/>
            <person name="Rodriguez J.C."/>
            <person name="Van S.L."/>
            <person name="Yuan L."/>
            <person name="Wang Z."/>
            <person name="Xia Z."/>
            <person name="Xiao L."/>
            <person name="Anderson O.D."/>
            <person name="Ouyang S."/>
            <person name="Liang Y."/>
            <person name="Zimin A.V."/>
            <person name="Pertea G."/>
            <person name="Qi P."/>
            <person name="Bennetzen J.L."/>
            <person name="Dai X."/>
            <person name="Dawson M.W."/>
            <person name="Muller H.G."/>
            <person name="Kugler K."/>
            <person name="Rivarola-Duarte L."/>
            <person name="Spannagl M."/>
            <person name="Mayer K.F.X."/>
            <person name="Lu F.H."/>
            <person name="Bevan M.W."/>
            <person name="Leroy P."/>
            <person name="Li P."/>
            <person name="You F.M."/>
            <person name="Sun Q."/>
            <person name="Liu Z."/>
            <person name="Lyons E."/>
            <person name="Wicker T."/>
            <person name="Salzberg S.L."/>
            <person name="Devos K.M."/>
            <person name="Dvorak J."/>
        </authorList>
    </citation>
    <scope>NUCLEOTIDE SEQUENCE [LARGE SCALE GENOMIC DNA]</scope>
    <source>
        <strain evidence="1">cv. AL8/78</strain>
    </source>
</reference>
<evidence type="ECO:0000313" key="1">
    <source>
        <dbReference type="EnsemblPlants" id="AET6Gv20329500.1"/>
    </source>
</evidence>
<sequence length="49" mass="5448">VLSIASSSLSGNIPLWLSKLTKLEMLFLQDNQLSGPIPGWIKNLNLLFH</sequence>
<name>A0A453NCZ6_AEGTS</name>
<reference evidence="1" key="5">
    <citation type="journal article" date="2021" name="G3 (Bethesda)">
        <title>Aegilops tauschii genome assembly Aet v5.0 features greater sequence contiguity and improved annotation.</title>
        <authorList>
            <person name="Wang L."/>
            <person name="Zhu T."/>
            <person name="Rodriguez J.C."/>
            <person name="Deal K.R."/>
            <person name="Dubcovsky J."/>
            <person name="McGuire P.E."/>
            <person name="Lux T."/>
            <person name="Spannagl M."/>
            <person name="Mayer K.F.X."/>
            <person name="Baldrich P."/>
            <person name="Meyers B.C."/>
            <person name="Huo N."/>
            <person name="Gu Y.Q."/>
            <person name="Zhou H."/>
            <person name="Devos K.M."/>
            <person name="Bennetzen J.L."/>
            <person name="Unver T."/>
            <person name="Budak H."/>
            <person name="Gulick P.J."/>
            <person name="Galiba G."/>
            <person name="Kalapos B."/>
            <person name="Nelson D.R."/>
            <person name="Li P."/>
            <person name="You F.M."/>
            <person name="Luo M.C."/>
            <person name="Dvorak J."/>
        </authorList>
    </citation>
    <scope>NUCLEOTIDE SEQUENCE [LARGE SCALE GENOMIC DNA]</scope>
    <source>
        <strain evidence="1">cv. AL8/78</strain>
    </source>
</reference>
<keyword evidence="2" id="KW-1185">Reference proteome</keyword>
<dbReference type="AlphaFoldDB" id="A0A453NCZ6"/>
<dbReference type="EnsemblPlants" id="AET6Gv20329500.1">
    <property type="protein sequence ID" value="AET6Gv20329500.1"/>
    <property type="gene ID" value="AET6Gv20329500"/>
</dbReference>
<dbReference type="SUPFAM" id="SSF52058">
    <property type="entry name" value="L domain-like"/>
    <property type="match status" value="1"/>
</dbReference>
<reference evidence="1" key="4">
    <citation type="submission" date="2019-03" db="UniProtKB">
        <authorList>
            <consortium name="EnsemblPlants"/>
        </authorList>
    </citation>
    <scope>IDENTIFICATION</scope>
</reference>